<reference evidence="2" key="1">
    <citation type="submission" date="2023-04" db="EMBL/GenBank/DDBJ databases">
        <authorList>
            <consortium name="ELIXIR-Norway"/>
        </authorList>
    </citation>
    <scope>NUCLEOTIDE SEQUENCE [LARGE SCALE GENOMIC DNA]</scope>
</reference>
<gene>
    <name evidence="2" type="ORF">MRATA1EN1_LOCUS16410</name>
</gene>
<name>A0ABN8Z468_RANTA</name>
<protein>
    <submittedName>
        <fullName evidence="2">Uncharacterized protein</fullName>
    </submittedName>
</protein>
<accession>A0ABN8Z468</accession>
<sequence length="222" mass="23603">MWLARAQGVTGFEPASEMDPTGARRERPQENETRRCGKTKPNPPRPARHRHLPVQVPESRTRAPRRHPCSPPPPGHCSAERVPDPCLRPTSVVTARRIDPGVRRGLHSGSSRVGSPQYLAQESPVGRLLPWGSRASAFIEAGDGAGAGREWAGLQGSWRESRAPGAGPSAGAQDGLLRCGGRRHGGSRRPWTQPRCGPAAPLAHPTQRGLGPATSVPGEAVG</sequence>
<keyword evidence="3" id="KW-1185">Reference proteome</keyword>
<dbReference type="EMBL" id="OX459962">
    <property type="protein sequence ID" value="CAI9167448.1"/>
    <property type="molecule type" value="Genomic_DNA"/>
</dbReference>
<organism evidence="2 3">
    <name type="scientific">Rangifer tarandus platyrhynchus</name>
    <name type="common">Svalbard reindeer</name>
    <dbReference type="NCBI Taxonomy" id="3082113"/>
    <lineage>
        <taxon>Eukaryota</taxon>
        <taxon>Metazoa</taxon>
        <taxon>Chordata</taxon>
        <taxon>Craniata</taxon>
        <taxon>Vertebrata</taxon>
        <taxon>Euteleostomi</taxon>
        <taxon>Mammalia</taxon>
        <taxon>Eutheria</taxon>
        <taxon>Laurasiatheria</taxon>
        <taxon>Artiodactyla</taxon>
        <taxon>Ruminantia</taxon>
        <taxon>Pecora</taxon>
        <taxon>Cervidae</taxon>
        <taxon>Odocoileinae</taxon>
        <taxon>Rangifer</taxon>
    </lineage>
</organism>
<evidence type="ECO:0000313" key="2">
    <source>
        <dbReference type="EMBL" id="CAI9167448.1"/>
    </source>
</evidence>
<feature type="region of interest" description="Disordered" evidence="1">
    <location>
        <begin position="159"/>
        <end position="222"/>
    </location>
</feature>
<feature type="compositionally biased region" description="Polar residues" evidence="1">
    <location>
        <begin position="108"/>
        <end position="119"/>
    </location>
</feature>
<feature type="compositionally biased region" description="Basic and acidic residues" evidence="1">
    <location>
        <begin position="22"/>
        <end position="35"/>
    </location>
</feature>
<feature type="compositionally biased region" description="Low complexity" evidence="1">
    <location>
        <begin position="163"/>
        <end position="179"/>
    </location>
</feature>
<dbReference type="Proteomes" id="UP001176941">
    <property type="component" value="Chromosome 26"/>
</dbReference>
<evidence type="ECO:0000313" key="3">
    <source>
        <dbReference type="Proteomes" id="UP001176941"/>
    </source>
</evidence>
<feature type="region of interest" description="Disordered" evidence="1">
    <location>
        <begin position="1"/>
        <end position="119"/>
    </location>
</feature>
<evidence type="ECO:0000256" key="1">
    <source>
        <dbReference type="SAM" id="MobiDB-lite"/>
    </source>
</evidence>
<proteinExistence type="predicted"/>